<feature type="transmembrane region" description="Helical" evidence="5">
    <location>
        <begin position="149"/>
        <end position="169"/>
    </location>
</feature>
<evidence type="ECO:0000256" key="1">
    <source>
        <dbReference type="ARBA" id="ARBA00004141"/>
    </source>
</evidence>
<name>A0ABZ0SF19_9GAMM</name>
<feature type="transmembrane region" description="Helical" evidence="5">
    <location>
        <begin position="20"/>
        <end position="37"/>
    </location>
</feature>
<feature type="transmembrane region" description="Helical" evidence="5">
    <location>
        <begin position="49"/>
        <end position="69"/>
    </location>
</feature>
<dbReference type="Pfam" id="PF03595">
    <property type="entry name" value="SLAC1"/>
    <property type="match status" value="1"/>
</dbReference>
<protein>
    <submittedName>
        <fullName evidence="6">Tellurite resistance protein TehA</fullName>
    </submittedName>
</protein>
<dbReference type="Proteomes" id="UP001432180">
    <property type="component" value="Chromosome"/>
</dbReference>
<dbReference type="CDD" id="cd09323">
    <property type="entry name" value="TDT_SLAC1_like"/>
    <property type="match status" value="1"/>
</dbReference>
<evidence type="ECO:0000256" key="3">
    <source>
        <dbReference type="ARBA" id="ARBA00022989"/>
    </source>
</evidence>
<keyword evidence="7" id="KW-1185">Reference proteome</keyword>
<dbReference type="InterPro" id="IPR038665">
    <property type="entry name" value="Voltage-dep_anion_channel_sf"/>
</dbReference>
<evidence type="ECO:0000256" key="2">
    <source>
        <dbReference type="ARBA" id="ARBA00022692"/>
    </source>
</evidence>
<dbReference type="InterPro" id="IPR004695">
    <property type="entry name" value="SLAC1/Mae1/Ssu1/TehA"/>
</dbReference>
<dbReference type="Gene3D" id="1.50.10.150">
    <property type="entry name" value="Voltage-dependent anion channel"/>
    <property type="match status" value="1"/>
</dbReference>
<proteinExistence type="predicted"/>
<feature type="transmembrane region" description="Helical" evidence="5">
    <location>
        <begin position="275"/>
        <end position="296"/>
    </location>
</feature>
<keyword evidence="2 5" id="KW-0812">Transmembrane</keyword>
<organism evidence="6 7">
    <name type="scientific">Thiorhodovibrio winogradskyi</name>
    <dbReference type="NCBI Taxonomy" id="77007"/>
    <lineage>
        <taxon>Bacteria</taxon>
        <taxon>Pseudomonadati</taxon>
        <taxon>Pseudomonadota</taxon>
        <taxon>Gammaproteobacteria</taxon>
        <taxon>Chromatiales</taxon>
        <taxon>Chromatiaceae</taxon>
        <taxon>Thiorhodovibrio</taxon>
    </lineage>
</organism>
<dbReference type="EMBL" id="CP121472">
    <property type="protein sequence ID" value="WPL19104.1"/>
    <property type="molecule type" value="Genomic_DNA"/>
</dbReference>
<keyword evidence="4 5" id="KW-0472">Membrane</keyword>
<evidence type="ECO:0000313" key="7">
    <source>
        <dbReference type="Proteomes" id="UP001432180"/>
    </source>
</evidence>
<feature type="transmembrane region" description="Helical" evidence="5">
    <location>
        <begin position="246"/>
        <end position="263"/>
    </location>
</feature>
<comment type="subcellular location">
    <subcellularLocation>
        <location evidence="1">Membrane</location>
        <topology evidence="1">Multi-pass membrane protein</topology>
    </subcellularLocation>
</comment>
<gene>
    <name evidence="6" type="primary">tehA_3</name>
    <name evidence="6" type="ORF">Thiowin_04208</name>
</gene>
<feature type="transmembrane region" description="Helical" evidence="5">
    <location>
        <begin position="175"/>
        <end position="194"/>
    </location>
</feature>
<feature type="transmembrane region" description="Helical" evidence="5">
    <location>
        <begin position="302"/>
        <end position="324"/>
    </location>
</feature>
<feature type="transmembrane region" description="Helical" evidence="5">
    <location>
        <begin position="89"/>
        <end position="110"/>
    </location>
</feature>
<feature type="transmembrane region" description="Helical" evidence="5">
    <location>
        <begin position="116"/>
        <end position="137"/>
    </location>
</feature>
<feature type="transmembrane region" description="Helical" evidence="5">
    <location>
        <begin position="206"/>
        <end position="226"/>
    </location>
</feature>
<dbReference type="PANTHER" id="PTHR37955">
    <property type="entry name" value="TELLURITE RESISTANCE PROTEIN TEHA"/>
    <property type="match status" value="1"/>
</dbReference>
<dbReference type="RefSeq" id="WP_328984851.1">
    <property type="nucleotide sequence ID" value="NZ_CP121472.1"/>
</dbReference>
<dbReference type="PANTHER" id="PTHR37955:SF1">
    <property type="entry name" value="DEP DOMAIN-CONTAINING PROTEIN"/>
    <property type="match status" value="1"/>
</dbReference>
<accession>A0ABZ0SF19</accession>
<sequence length="340" mass="37589">MTTPAATTAAPEPRLKHFPVAFFAIVMGLTGVSIAWHKAQSTFGITIDMAGGLLWVAIGVFALAVALYLTKLARFPQAVIKEIGNPVQLNFFPTISISLLLLGIALLTTAPAVAEVLWMLGTALHLLLTIYVMSVWMHHDHFEIHHINPAWFIPIVGNVLVPIAGVPLGYGELSWFFFSIGLLFWLVMLTIIIYRMLFHHPLPERLMPTFFILIAPPAVGFIAYARLSGLMAMGPTMVTDMAGPDAFARILYYSGLFLTLLLATQIGRFLRIQFYLSWWAYSFPLAAITIATLMMYELTGLRAFAIIGWILLAAVTLVVLFLLFRTAQAIGAKQICMPHV</sequence>
<dbReference type="InterPro" id="IPR052951">
    <property type="entry name" value="Tellurite_res_ion_channel"/>
</dbReference>
<reference evidence="6 7" key="1">
    <citation type="journal article" date="2023" name="Microorganisms">
        <title>Thiorhodovibrio frisius and Trv. litoralis spp. nov., Two Novel Members from a Clade of Fastidious Purple Sulfur Bacteria That Exhibit Unique Red-Shifted Light-Harvesting Capabilities.</title>
        <authorList>
            <person name="Methner A."/>
            <person name="Kuzyk S.B."/>
            <person name="Petersen J."/>
            <person name="Bauer S."/>
            <person name="Brinkmann H."/>
            <person name="Sichau K."/>
            <person name="Wanner G."/>
            <person name="Wolf J."/>
            <person name="Neumann-Schaal M."/>
            <person name="Henke P."/>
            <person name="Tank M."/>
            <person name="Sproer C."/>
            <person name="Bunk B."/>
            <person name="Overmann J."/>
        </authorList>
    </citation>
    <scope>NUCLEOTIDE SEQUENCE [LARGE SCALE GENOMIC DNA]</scope>
    <source>
        <strain evidence="6 7">DSM 6702</strain>
    </source>
</reference>
<keyword evidence="3 5" id="KW-1133">Transmembrane helix</keyword>
<evidence type="ECO:0000313" key="6">
    <source>
        <dbReference type="EMBL" id="WPL19104.1"/>
    </source>
</evidence>
<evidence type="ECO:0000256" key="5">
    <source>
        <dbReference type="SAM" id="Phobius"/>
    </source>
</evidence>
<evidence type="ECO:0000256" key="4">
    <source>
        <dbReference type="ARBA" id="ARBA00023136"/>
    </source>
</evidence>